<protein>
    <recommendedName>
        <fullName evidence="3">RRM domain-containing protein</fullName>
    </recommendedName>
</protein>
<feature type="compositionally biased region" description="Polar residues" evidence="2">
    <location>
        <begin position="1429"/>
        <end position="1441"/>
    </location>
</feature>
<feature type="compositionally biased region" description="Polar residues" evidence="2">
    <location>
        <begin position="387"/>
        <end position="397"/>
    </location>
</feature>
<dbReference type="Gene3D" id="3.30.70.330">
    <property type="match status" value="1"/>
</dbReference>
<feature type="compositionally biased region" description="Pro residues" evidence="2">
    <location>
        <begin position="324"/>
        <end position="341"/>
    </location>
</feature>
<dbReference type="InterPro" id="IPR035979">
    <property type="entry name" value="RBD_domain_sf"/>
</dbReference>
<feature type="compositionally biased region" description="Polar residues" evidence="2">
    <location>
        <begin position="784"/>
        <end position="796"/>
    </location>
</feature>
<feature type="compositionally biased region" description="Low complexity" evidence="2">
    <location>
        <begin position="1412"/>
        <end position="1427"/>
    </location>
</feature>
<evidence type="ECO:0000256" key="1">
    <source>
        <dbReference type="PROSITE-ProRule" id="PRU00176"/>
    </source>
</evidence>
<feature type="compositionally biased region" description="Basic and acidic residues" evidence="2">
    <location>
        <begin position="1603"/>
        <end position="1623"/>
    </location>
</feature>
<feature type="compositionally biased region" description="Low complexity" evidence="2">
    <location>
        <begin position="342"/>
        <end position="358"/>
    </location>
</feature>
<dbReference type="SMART" id="SM00360">
    <property type="entry name" value="RRM"/>
    <property type="match status" value="1"/>
</dbReference>
<feature type="compositionally biased region" description="Basic and acidic residues" evidence="2">
    <location>
        <begin position="1163"/>
        <end position="1180"/>
    </location>
</feature>
<feature type="region of interest" description="Disordered" evidence="2">
    <location>
        <begin position="1333"/>
        <end position="1458"/>
    </location>
</feature>
<feature type="compositionally biased region" description="Polar residues" evidence="2">
    <location>
        <begin position="1074"/>
        <end position="1084"/>
    </location>
</feature>
<feature type="compositionally biased region" description="Polar residues" evidence="2">
    <location>
        <begin position="1221"/>
        <end position="1248"/>
    </location>
</feature>
<dbReference type="InterPro" id="IPR012677">
    <property type="entry name" value="Nucleotide-bd_a/b_plait_sf"/>
</dbReference>
<feature type="compositionally biased region" description="Basic residues" evidence="2">
    <location>
        <begin position="1203"/>
        <end position="1213"/>
    </location>
</feature>
<feature type="compositionally biased region" description="Polar residues" evidence="2">
    <location>
        <begin position="1378"/>
        <end position="1397"/>
    </location>
</feature>
<feature type="compositionally biased region" description="Basic and acidic residues" evidence="2">
    <location>
        <begin position="1565"/>
        <end position="1575"/>
    </location>
</feature>
<evidence type="ECO:0000256" key="2">
    <source>
        <dbReference type="SAM" id="MobiDB-lite"/>
    </source>
</evidence>
<organism evidence="4 5">
    <name type="scientific">Lophiotrema nucula</name>
    <dbReference type="NCBI Taxonomy" id="690887"/>
    <lineage>
        <taxon>Eukaryota</taxon>
        <taxon>Fungi</taxon>
        <taxon>Dikarya</taxon>
        <taxon>Ascomycota</taxon>
        <taxon>Pezizomycotina</taxon>
        <taxon>Dothideomycetes</taxon>
        <taxon>Pleosporomycetidae</taxon>
        <taxon>Pleosporales</taxon>
        <taxon>Lophiotremataceae</taxon>
        <taxon>Lophiotrema</taxon>
    </lineage>
</organism>
<feature type="compositionally biased region" description="Basic residues" evidence="2">
    <location>
        <begin position="1548"/>
        <end position="1564"/>
    </location>
</feature>
<feature type="compositionally biased region" description="Polar residues" evidence="2">
    <location>
        <begin position="826"/>
        <end position="845"/>
    </location>
</feature>
<feature type="region of interest" description="Disordered" evidence="2">
    <location>
        <begin position="1529"/>
        <end position="1580"/>
    </location>
</feature>
<feature type="compositionally biased region" description="Basic and acidic residues" evidence="2">
    <location>
        <begin position="1120"/>
        <end position="1132"/>
    </location>
</feature>
<dbReference type="Pfam" id="PF00076">
    <property type="entry name" value="RRM_1"/>
    <property type="match status" value="1"/>
</dbReference>
<feature type="compositionally biased region" description="Polar residues" evidence="2">
    <location>
        <begin position="1266"/>
        <end position="1289"/>
    </location>
</feature>
<dbReference type="EMBL" id="ML977320">
    <property type="protein sequence ID" value="KAF2116597.1"/>
    <property type="molecule type" value="Genomic_DNA"/>
</dbReference>
<feature type="region of interest" description="Disordered" evidence="2">
    <location>
        <begin position="242"/>
        <end position="397"/>
    </location>
</feature>
<dbReference type="CDD" id="cd00590">
    <property type="entry name" value="RRM_SF"/>
    <property type="match status" value="1"/>
</dbReference>
<dbReference type="OrthoDB" id="3800936at2759"/>
<gene>
    <name evidence="4" type="ORF">BDV96DRAFT_30013</name>
</gene>
<feature type="region of interest" description="Disordered" evidence="2">
    <location>
        <begin position="1600"/>
        <end position="1635"/>
    </location>
</feature>
<evidence type="ECO:0000259" key="3">
    <source>
        <dbReference type="PROSITE" id="PS50102"/>
    </source>
</evidence>
<feature type="compositionally biased region" description="Polar residues" evidence="2">
    <location>
        <begin position="1097"/>
        <end position="1111"/>
    </location>
</feature>
<feature type="compositionally biased region" description="Polar residues" evidence="2">
    <location>
        <begin position="1626"/>
        <end position="1635"/>
    </location>
</feature>
<feature type="compositionally biased region" description="Basic residues" evidence="2">
    <location>
        <begin position="806"/>
        <end position="819"/>
    </location>
</feature>
<feature type="compositionally biased region" description="Basic and acidic residues" evidence="2">
    <location>
        <begin position="242"/>
        <end position="265"/>
    </location>
</feature>
<feature type="region of interest" description="Disordered" evidence="2">
    <location>
        <begin position="529"/>
        <end position="587"/>
    </location>
</feature>
<keyword evidence="5" id="KW-1185">Reference proteome</keyword>
<evidence type="ECO:0000313" key="5">
    <source>
        <dbReference type="Proteomes" id="UP000799770"/>
    </source>
</evidence>
<feature type="region of interest" description="Disordered" evidence="2">
    <location>
        <begin position="16"/>
        <end position="37"/>
    </location>
</feature>
<proteinExistence type="predicted"/>
<feature type="compositionally biased region" description="Polar residues" evidence="2">
    <location>
        <begin position="920"/>
        <end position="933"/>
    </location>
</feature>
<dbReference type="PROSITE" id="PS50102">
    <property type="entry name" value="RRM"/>
    <property type="match status" value="1"/>
</dbReference>
<reference evidence="4" key="1">
    <citation type="journal article" date="2020" name="Stud. Mycol.">
        <title>101 Dothideomycetes genomes: a test case for predicting lifestyles and emergence of pathogens.</title>
        <authorList>
            <person name="Haridas S."/>
            <person name="Albert R."/>
            <person name="Binder M."/>
            <person name="Bloem J."/>
            <person name="Labutti K."/>
            <person name="Salamov A."/>
            <person name="Andreopoulos B."/>
            <person name="Baker S."/>
            <person name="Barry K."/>
            <person name="Bills G."/>
            <person name="Bluhm B."/>
            <person name="Cannon C."/>
            <person name="Castanera R."/>
            <person name="Culley D."/>
            <person name="Daum C."/>
            <person name="Ezra D."/>
            <person name="Gonzalez J."/>
            <person name="Henrissat B."/>
            <person name="Kuo A."/>
            <person name="Liang C."/>
            <person name="Lipzen A."/>
            <person name="Lutzoni F."/>
            <person name="Magnuson J."/>
            <person name="Mondo S."/>
            <person name="Nolan M."/>
            <person name="Ohm R."/>
            <person name="Pangilinan J."/>
            <person name="Park H.-J."/>
            <person name="Ramirez L."/>
            <person name="Alfaro M."/>
            <person name="Sun H."/>
            <person name="Tritt A."/>
            <person name="Yoshinaga Y."/>
            <person name="Zwiers L.-H."/>
            <person name="Turgeon B."/>
            <person name="Goodwin S."/>
            <person name="Spatafora J."/>
            <person name="Crous P."/>
            <person name="Grigoriev I."/>
        </authorList>
    </citation>
    <scope>NUCLEOTIDE SEQUENCE</scope>
    <source>
        <strain evidence="4">CBS 627.86</strain>
    </source>
</reference>
<name>A0A6A5ZCW7_9PLEO</name>
<dbReference type="InterPro" id="IPR000504">
    <property type="entry name" value="RRM_dom"/>
</dbReference>
<feature type="region of interest" description="Disordered" evidence="2">
    <location>
        <begin position="739"/>
        <end position="1250"/>
    </location>
</feature>
<feature type="domain" description="RRM" evidence="3">
    <location>
        <begin position="658"/>
        <end position="731"/>
    </location>
</feature>
<evidence type="ECO:0000313" key="4">
    <source>
        <dbReference type="EMBL" id="KAF2116597.1"/>
    </source>
</evidence>
<dbReference type="SUPFAM" id="SSF54928">
    <property type="entry name" value="RNA-binding domain, RBD"/>
    <property type="match status" value="1"/>
</dbReference>
<keyword evidence="1" id="KW-0694">RNA-binding</keyword>
<feature type="compositionally biased region" description="Basic and acidic residues" evidence="2">
    <location>
        <begin position="848"/>
        <end position="868"/>
    </location>
</feature>
<feature type="compositionally biased region" description="Polar residues" evidence="2">
    <location>
        <begin position="955"/>
        <end position="973"/>
    </location>
</feature>
<sequence>MAGMSLSAPAPLMGAVQASPTTDQTPPIPSPAPSDQTVVPAVVEPKTAYLEAMHKFGAVSANPACHAYFSTNFGRRPKRDAGPPYPLPPVIVRSHQVEGVVEFARFWYKQYPYHCHHFFPNAGWTIEDLWDNHDIHLHSPSFLREVLTFITRDNYYLARKYAVDWSKQRPDLVAKVGDEVQGVYDTSNDEAIVGKIFTDGDKEHFPTLFLWHVANLMRFSMYKTILQHQDSTASAVATVKATEKADGTKGDKVALETEPSAERKASTATAKKQSVPEHAPGSGSRKTARNAPRLELVSLTAAPGMENIPTIAPPASSRNGPQAPTVPAPPPAVAPPYPPVQMPQMPQMGYPQPVGPGMATHSPRSSPYMQSVPLRPQRGQYPRAPSGSYSNPAHQRLSSGAGWAENISYGQMSRQSSYGSMSATQSPAFQPVHPAQPMMNMNAVNAMHPMSQNPAILLQSVSNGQMPYPPMMQANMMQPPAGPFGPQAMAPGHHPLPRGPNGQELMHMPIGNMTNNAYVQRDPRIDPSMNISNGRRPSRGEKALFNPYPSTRPDFANVAPQQMGRKAGRNSLSNGHPRDRRLSLGPQNHNVYASPIQDQAEHFFASSMGPRLPDARNGPNMAPIAAAKDRPEPDPSVTGDRVYGCDESWIGPENEMVVKLWIGNIQDNVTVADVRLFFQKLFGIPIVTFTLQREKHYGWVTFQSSKDAAKALGADGHQLDGRTISVKVPHSYYCFNKKPMPGYESRPGARGPQEGTRRLSYPQKPSQADGVPTTVPNPAYSPQDVRSTIQPSSEQQVGPAGSPGARKAKKNSKSPKKQKREPIPEENTTIDEASVPNISDQQPTVSEVADHEHVRETEELPQRTEHKVLPATSEVPASTTVEDEPPVTEEFAPLKHVIAISKPPGSPAQTASRKDPPDVAQTTSNQDRNTSPEQAAAELVKSPEAGIVSGAPSASLDSGTENRRSPSLPTSPASPVKQPQAVMQFDHKFVGVADLEPEPSPTSPYTTTAATDQSGSAAEDGPSRSITKVRNSSGNFSPEIHATFENSTPPHTHRESSLPRSAVSTEDDQKQDISFHSAQESQLEPQLEAQQDIPGASSDQNPEGDSVTQLPTVAPIEAPGKVEDVAKAEPITDNKANSITRTADGEIDATEAVATTPLVAPEMAKDVMAPKEAPMIDKKPGPKQTESLNPFATAKALKEAEKKAKKREKKKSKVDKGTPATKPTTKSTIAAAQPTESNAISPMSSSATAPLPADLVKTDLVVGVQGSKTPLPSLASKTELNDAQNQSTTADEHALGKPSARNIVHDGGYTPTSVAYQEGLTLAELKGTLPKLDLQTSHASKPEAQKSRVVPGALSPERSASPSSTARVADTPELVSAPLSSSKASTIGQEATKSTKAARNKIAVPSIDLLNRNGPPSGRRSTSSGKPASSAQAISPTSTLAGDNEVDTSRDQSLAPTAMSEGLNGKICATSSVQHDTDLLCAIGRQPAVEHNDIASVASEATSATLTGTVSPLLMSPSPTAEHFYTPAQTPVTAQPPSQSQLSAKEKQKQKKRTANREARKRKKALEAEEARKNLGEPFAEQLAHITTVRGATSGEWVSYYDFGRDDSMPRTQQKEVPDKVRGPNDGQSGSHTKQ</sequence>
<accession>A0A6A5ZCW7</accession>
<feature type="compositionally biased region" description="Low complexity" evidence="2">
    <location>
        <begin position="1529"/>
        <end position="1541"/>
    </location>
</feature>
<feature type="compositionally biased region" description="Polar residues" evidence="2">
    <location>
        <begin position="1024"/>
        <end position="1036"/>
    </location>
</feature>
<feature type="region of interest" description="Disordered" evidence="2">
    <location>
        <begin position="1266"/>
        <end position="1312"/>
    </location>
</feature>
<dbReference type="GO" id="GO:0003723">
    <property type="term" value="F:RNA binding"/>
    <property type="evidence" value="ECO:0007669"/>
    <property type="project" value="UniProtKB-UniRule"/>
</dbReference>
<dbReference type="Proteomes" id="UP000799770">
    <property type="component" value="Unassembled WGS sequence"/>
</dbReference>